<dbReference type="Pfam" id="PF01465">
    <property type="entry name" value="GRIP"/>
    <property type="match status" value="1"/>
</dbReference>
<dbReference type="InterPro" id="IPR000237">
    <property type="entry name" value="GRIP_dom"/>
</dbReference>
<name>A0A218Y2X1_PUNGR</name>
<evidence type="ECO:0000313" key="5">
    <source>
        <dbReference type="EMBL" id="OWM91544.1"/>
    </source>
</evidence>
<accession>A0A218Y2X1</accession>
<reference evidence="6" key="1">
    <citation type="journal article" date="2017" name="Plant J.">
        <title>The pomegranate (Punica granatum L.) genome and the genomics of punicalagin biosynthesis.</title>
        <authorList>
            <person name="Qin G."/>
            <person name="Xu C."/>
            <person name="Ming R."/>
            <person name="Tang H."/>
            <person name="Guyot R."/>
            <person name="Kramer E.M."/>
            <person name="Hu Y."/>
            <person name="Yi X."/>
            <person name="Qi Y."/>
            <person name="Xu X."/>
            <person name="Gao Z."/>
            <person name="Pan H."/>
            <person name="Jian J."/>
            <person name="Tian Y."/>
            <person name="Yue Z."/>
            <person name="Xu Y."/>
        </authorList>
    </citation>
    <scope>NUCLEOTIDE SEQUENCE [LARGE SCALE GENOMIC DNA]</scope>
    <source>
        <strain evidence="6">cv. Dabenzi</strain>
    </source>
</reference>
<comment type="caution">
    <text evidence="5">The sequence shown here is derived from an EMBL/GenBank/DDBJ whole genome shotgun (WGS) entry which is preliminary data.</text>
</comment>
<feature type="region of interest" description="Disordered" evidence="3">
    <location>
        <begin position="826"/>
        <end position="867"/>
    </location>
</feature>
<dbReference type="SMART" id="SM00755">
    <property type="entry name" value="Grip"/>
    <property type="match status" value="1"/>
</dbReference>
<feature type="coiled-coil region" evidence="2">
    <location>
        <begin position="659"/>
        <end position="710"/>
    </location>
</feature>
<evidence type="ECO:0000256" key="3">
    <source>
        <dbReference type="SAM" id="MobiDB-lite"/>
    </source>
</evidence>
<feature type="region of interest" description="Disordered" evidence="3">
    <location>
        <begin position="1"/>
        <end position="45"/>
    </location>
</feature>
<dbReference type="PANTHER" id="PTHR23160">
    <property type="entry name" value="SYNAPTONEMAL COMPLEX PROTEIN-RELATED"/>
    <property type="match status" value="1"/>
</dbReference>
<sequence length="878" mass="98830">MATEGEEAASAVKSQAESSTATEDIEPRSSGPVVQENGSADSHDELFQMVTQLRLENEFLKSQFEGLKNLQQKDAGCSQQTEIDRQDGEDVKQLLERLDSLNKELLEEKQTRAAAEEALKHLRTVYSEADARSQELSTKLAEAQQKMDREIKERDEKYSELDSKFSRLHKRAKQRIQEVQKEKDDLEARFREVNVTAEQASLQHLALQQEVERTRHQANEALKAMDAERQQLRSTCNKLRDDSEEIRRSLQHKELALESLQQSLMEKEQILEDLHGLLRAADEKRQTALAELSAKHQKNIESLEIQLADATSDRSKATAVISSLQALVAEKESKIAEIDAASSGEAARLKAALDTVKGEAKEKESWEAMYQALKVKLEIAESNCVHAEVEVAKLKSQLEIEMSSQAQMLNAKDAELAAAKKEIVHLQTEFSSYKSRAHALLQKKEAELAVANNSEQIKALEEALKELEKEASEACLTRDKALQDLQAALSNHDKELAERDAALLNAKQQINSIEMKLDAVINSQQKEKEAWESDMHNLEDTWRIRCNAIKAEIGTASGQDLKKELEELKLRYKRLKAEHDSFRDIADRMIEEKDKEISRLFDDNSNLQRSLELRLPLLTHSKCFQGDQNGVSTALQKQDPSISGTSAAEQQILLLARQQAQREEELAQSQRHILALQEEIEELERENRLHAQQEAMLKAELRNMERTQRREGVDMTYLKNVILKLLETGEVEALLPVVAMLLQFSPEEGLGRSEGTTRATNSENSTRPLLVSGLWVSASSCSRLGLSPTDRRSKSRAGEVVVSVLIEGVEDLAELLDLVLNQLHRSSIVGSGPPRPESEIDREHKNTTPNDQPRGSTAGILEQGRHGRSLLLRSERKI</sequence>
<feature type="compositionally biased region" description="Polar residues" evidence="3">
    <location>
        <begin position="12"/>
        <end position="22"/>
    </location>
</feature>
<feature type="domain" description="GRIP" evidence="4">
    <location>
        <begin position="708"/>
        <end position="755"/>
    </location>
</feature>
<dbReference type="GO" id="GO:0007131">
    <property type="term" value="P:reciprocal meiotic recombination"/>
    <property type="evidence" value="ECO:0007669"/>
    <property type="project" value="TreeGrafter"/>
</dbReference>
<gene>
    <name evidence="5" type="ORF">CDL15_Pgr024868</name>
</gene>
<proteinExistence type="predicted"/>
<keyword evidence="1 2" id="KW-0175">Coiled coil</keyword>
<evidence type="ECO:0000259" key="4">
    <source>
        <dbReference type="PROSITE" id="PS50913"/>
    </source>
</evidence>
<dbReference type="PANTHER" id="PTHR23160:SF1">
    <property type="entry name" value="PROTEIN GRIP"/>
    <property type="match status" value="1"/>
</dbReference>
<dbReference type="AlphaFoldDB" id="A0A218Y2X1"/>
<organism evidence="5 6">
    <name type="scientific">Punica granatum</name>
    <name type="common">Pomegranate</name>
    <dbReference type="NCBI Taxonomy" id="22663"/>
    <lineage>
        <taxon>Eukaryota</taxon>
        <taxon>Viridiplantae</taxon>
        <taxon>Streptophyta</taxon>
        <taxon>Embryophyta</taxon>
        <taxon>Tracheophyta</taxon>
        <taxon>Spermatophyta</taxon>
        <taxon>Magnoliopsida</taxon>
        <taxon>eudicotyledons</taxon>
        <taxon>Gunneridae</taxon>
        <taxon>Pentapetalae</taxon>
        <taxon>rosids</taxon>
        <taxon>malvids</taxon>
        <taxon>Myrtales</taxon>
        <taxon>Lythraceae</taxon>
        <taxon>Punica</taxon>
    </lineage>
</organism>
<dbReference type="Proteomes" id="UP000197138">
    <property type="component" value="Unassembled WGS sequence"/>
</dbReference>
<protein>
    <recommendedName>
        <fullName evidence="4">GRIP domain-containing protein</fullName>
    </recommendedName>
</protein>
<feature type="compositionally biased region" description="Basic and acidic residues" evidence="3">
    <location>
        <begin position="836"/>
        <end position="846"/>
    </location>
</feature>
<evidence type="ECO:0000313" key="6">
    <source>
        <dbReference type="Proteomes" id="UP000197138"/>
    </source>
</evidence>
<evidence type="ECO:0000256" key="2">
    <source>
        <dbReference type="SAM" id="Coils"/>
    </source>
</evidence>
<feature type="coiled-coil region" evidence="2">
    <location>
        <begin position="50"/>
        <end position="320"/>
    </location>
</feature>
<feature type="coiled-coil region" evidence="2">
    <location>
        <begin position="521"/>
        <end position="610"/>
    </location>
</feature>
<evidence type="ECO:0000256" key="1">
    <source>
        <dbReference type="ARBA" id="ARBA00023054"/>
    </source>
</evidence>
<feature type="coiled-coil region" evidence="2">
    <location>
        <begin position="363"/>
        <end position="484"/>
    </location>
</feature>
<dbReference type="PROSITE" id="PS50913">
    <property type="entry name" value="GRIP"/>
    <property type="match status" value="1"/>
</dbReference>
<dbReference type="EMBL" id="MTKT01000189">
    <property type="protein sequence ID" value="OWM91544.1"/>
    <property type="molecule type" value="Genomic_DNA"/>
</dbReference>